<keyword evidence="3" id="KW-1185">Reference proteome</keyword>
<evidence type="ECO:0000256" key="1">
    <source>
        <dbReference type="SAM" id="MobiDB-lite"/>
    </source>
</evidence>
<feature type="region of interest" description="Disordered" evidence="1">
    <location>
        <begin position="86"/>
        <end position="106"/>
    </location>
</feature>
<feature type="compositionally biased region" description="Basic and acidic residues" evidence="1">
    <location>
        <begin position="86"/>
        <end position="98"/>
    </location>
</feature>
<accession>A0AA40D9I9</accession>
<evidence type="ECO:0000313" key="2">
    <source>
        <dbReference type="EMBL" id="KAK0666849.1"/>
    </source>
</evidence>
<name>A0AA40D9I9_9PEZI</name>
<sequence>MGRRCCVGLPRLVMDVVLRDSVQLTCHGRYRIHSIILAILFWSRVSRRVPRIAVLSWRSPPWGLRAGCGRVFVYRVCMYVDDGGDEREKERRDRKGQETSKGAGVDIGSSSRVSLLPFPVIKIAAGRCRTTGQPRASSLSLFCNLASGQKVGSSSAPPTPIGQSWTPLPCGIAGAHTPIGPLFRYAFLGLELCSAYQHQRTRASFGDGQVKKVTPTGTGLPFLSCRR</sequence>
<comment type="caution">
    <text evidence="2">The sequence shown here is derived from an EMBL/GenBank/DDBJ whole genome shotgun (WGS) entry which is preliminary data.</text>
</comment>
<proteinExistence type="predicted"/>
<dbReference type="Proteomes" id="UP001174997">
    <property type="component" value="Unassembled WGS sequence"/>
</dbReference>
<protein>
    <submittedName>
        <fullName evidence="2">Uncharacterized protein</fullName>
    </submittedName>
</protein>
<dbReference type="AlphaFoldDB" id="A0AA40D9I9"/>
<evidence type="ECO:0000313" key="3">
    <source>
        <dbReference type="Proteomes" id="UP001174997"/>
    </source>
</evidence>
<reference evidence="2" key="1">
    <citation type="submission" date="2023-06" db="EMBL/GenBank/DDBJ databases">
        <title>Genome-scale phylogeny and comparative genomics of the fungal order Sordariales.</title>
        <authorList>
            <consortium name="Lawrence Berkeley National Laboratory"/>
            <person name="Hensen N."/>
            <person name="Bonometti L."/>
            <person name="Westerberg I."/>
            <person name="Brannstrom I.O."/>
            <person name="Guillou S."/>
            <person name="Cros-Aarteil S."/>
            <person name="Calhoun S."/>
            <person name="Haridas S."/>
            <person name="Kuo A."/>
            <person name="Mondo S."/>
            <person name="Pangilinan J."/>
            <person name="Riley R."/>
            <person name="Labutti K."/>
            <person name="Andreopoulos B."/>
            <person name="Lipzen A."/>
            <person name="Chen C."/>
            <person name="Yanf M."/>
            <person name="Daum C."/>
            <person name="Ng V."/>
            <person name="Clum A."/>
            <person name="Steindorff A."/>
            <person name="Ohm R."/>
            <person name="Martin F."/>
            <person name="Silar P."/>
            <person name="Natvig D."/>
            <person name="Lalanne C."/>
            <person name="Gautier V."/>
            <person name="Ament-Velasquez S.L."/>
            <person name="Kruys A."/>
            <person name="Hutchinson M.I."/>
            <person name="Powell A.J."/>
            <person name="Barry K."/>
            <person name="Miller A.N."/>
            <person name="Grigoriev I.V."/>
            <person name="Debuchy R."/>
            <person name="Gladieux P."/>
            <person name="Thoren M.H."/>
            <person name="Johannesson H."/>
        </authorList>
    </citation>
    <scope>NUCLEOTIDE SEQUENCE</scope>
    <source>
        <strain evidence="2">CBS 307.81</strain>
    </source>
</reference>
<gene>
    <name evidence="2" type="ORF">QBC41DRAFT_145532</name>
</gene>
<dbReference type="EMBL" id="JAULSY010000081">
    <property type="protein sequence ID" value="KAK0666849.1"/>
    <property type="molecule type" value="Genomic_DNA"/>
</dbReference>
<organism evidence="2 3">
    <name type="scientific">Cercophora samala</name>
    <dbReference type="NCBI Taxonomy" id="330535"/>
    <lineage>
        <taxon>Eukaryota</taxon>
        <taxon>Fungi</taxon>
        <taxon>Dikarya</taxon>
        <taxon>Ascomycota</taxon>
        <taxon>Pezizomycotina</taxon>
        <taxon>Sordariomycetes</taxon>
        <taxon>Sordariomycetidae</taxon>
        <taxon>Sordariales</taxon>
        <taxon>Lasiosphaeriaceae</taxon>
        <taxon>Cercophora</taxon>
    </lineage>
</organism>